<feature type="region of interest" description="Disordered" evidence="1">
    <location>
        <begin position="133"/>
        <end position="205"/>
    </location>
</feature>
<dbReference type="AlphaFoldDB" id="A0A2H3C823"/>
<name>A0A2H3C823_ARMGA</name>
<feature type="region of interest" description="Disordered" evidence="1">
    <location>
        <begin position="327"/>
        <end position="394"/>
    </location>
</feature>
<gene>
    <name evidence="3" type="ORF">ARMGADRAFT_1040961</name>
</gene>
<sequence>MTTGRDSPCAGSGVPPPSAPGATDVDASYPSFWMLAIKGTNPMNPQMIAITVVAAFFTAALITLLGILCVAAYDTSQIEEEEEAHATLPFHYIPNHLLVPEPALTHAYMNLTPPPTPTKEDEELFDNLTNTDRFSLDAIDEPRPDPSTDHHLRSRASHDHDPHYHNPPYPQPKPRMGPPELTDPDPTPLTASTARRTAHRPDLAMLNEQDRDIWALTDPWSGWEDARPDDDPDYPSITRPISPLLQDGSRDDSLGVSKAATTQEPDITLREAFALWKETPSTSPPGQMRVLTLILTATLDPLSNEEDFLTPRLSPIHLLTQTLYDQTTTPSTQGEETTSGPSSGRLTEKSLAPTEPLPGNSGSKTLNNDSSGLTQETSRSTWTSTSQQKVETRL</sequence>
<dbReference type="Proteomes" id="UP000217790">
    <property type="component" value="Unassembled WGS sequence"/>
</dbReference>
<organism evidence="3 4">
    <name type="scientific">Armillaria gallica</name>
    <name type="common">Bulbous honey fungus</name>
    <name type="synonym">Armillaria bulbosa</name>
    <dbReference type="NCBI Taxonomy" id="47427"/>
    <lineage>
        <taxon>Eukaryota</taxon>
        <taxon>Fungi</taxon>
        <taxon>Dikarya</taxon>
        <taxon>Basidiomycota</taxon>
        <taxon>Agaricomycotina</taxon>
        <taxon>Agaricomycetes</taxon>
        <taxon>Agaricomycetidae</taxon>
        <taxon>Agaricales</taxon>
        <taxon>Marasmiineae</taxon>
        <taxon>Physalacriaceae</taxon>
        <taxon>Armillaria</taxon>
    </lineage>
</organism>
<evidence type="ECO:0000256" key="1">
    <source>
        <dbReference type="SAM" id="MobiDB-lite"/>
    </source>
</evidence>
<evidence type="ECO:0000256" key="2">
    <source>
        <dbReference type="SAM" id="Phobius"/>
    </source>
</evidence>
<evidence type="ECO:0000313" key="4">
    <source>
        <dbReference type="Proteomes" id="UP000217790"/>
    </source>
</evidence>
<reference evidence="4" key="1">
    <citation type="journal article" date="2017" name="Nat. Ecol. Evol.">
        <title>Genome expansion and lineage-specific genetic innovations in the forest pathogenic fungi Armillaria.</title>
        <authorList>
            <person name="Sipos G."/>
            <person name="Prasanna A.N."/>
            <person name="Walter M.C."/>
            <person name="O'Connor E."/>
            <person name="Balint B."/>
            <person name="Krizsan K."/>
            <person name="Kiss B."/>
            <person name="Hess J."/>
            <person name="Varga T."/>
            <person name="Slot J."/>
            <person name="Riley R."/>
            <person name="Boka B."/>
            <person name="Rigling D."/>
            <person name="Barry K."/>
            <person name="Lee J."/>
            <person name="Mihaltcheva S."/>
            <person name="LaButti K."/>
            <person name="Lipzen A."/>
            <person name="Waldron R."/>
            <person name="Moloney N.M."/>
            <person name="Sperisen C."/>
            <person name="Kredics L."/>
            <person name="Vagvoelgyi C."/>
            <person name="Patrignani A."/>
            <person name="Fitzpatrick D."/>
            <person name="Nagy I."/>
            <person name="Doyle S."/>
            <person name="Anderson J.B."/>
            <person name="Grigoriev I.V."/>
            <person name="Gueldener U."/>
            <person name="Muensterkoetter M."/>
            <person name="Nagy L.G."/>
        </authorList>
    </citation>
    <scope>NUCLEOTIDE SEQUENCE [LARGE SCALE GENOMIC DNA]</scope>
    <source>
        <strain evidence="4">Ar21-2</strain>
    </source>
</reference>
<feature type="region of interest" description="Disordered" evidence="1">
    <location>
        <begin position="1"/>
        <end position="22"/>
    </location>
</feature>
<feature type="compositionally biased region" description="Polar residues" evidence="1">
    <location>
        <begin position="360"/>
        <end position="373"/>
    </location>
</feature>
<keyword evidence="2" id="KW-1133">Transmembrane helix</keyword>
<feature type="compositionally biased region" description="Pro residues" evidence="1">
    <location>
        <begin position="165"/>
        <end position="177"/>
    </location>
</feature>
<proteinExistence type="predicted"/>
<dbReference type="EMBL" id="KZ293798">
    <property type="protein sequence ID" value="PBK79221.1"/>
    <property type="molecule type" value="Genomic_DNA"/>
</dbReference>
<feature type="compositionally biased region" description="Low complexity" evidence="1">
    <location>
        <begin position="374"/>
        <end position="388"/>
    </location>
</feature>
<keyword evidence="4" id="KW-1185">Reference proteome</keyword>
<accession>A0A2H3C823</accession>
<feature type="transmembrane region" description="Helical" evidence="2">
    <location>
        <begin position="48"/>
        <end position="73"/>
    </location>
</feature>
<evidence type="ECO:0000313" key="3">
    <source>
        <dbReference type="EMBL" id="PBK79221.1"/>
    </source>
</evidence>
<dbReference type="InParanoid" id="A0A2H3C823"/>
<keyword evidence="2" id="KW-0472">Membrane</keyword>
<keyword evidence="2" id="KW-0812">Transmembrane</keyword>
<feature type="compositionally biased region" description="Basic and acidic residues" evidence="1">
    <location>
        <begin position="140"/>
        <end position="164"/>
    </location>
</feature>
<protein>
    <submittedName>
        <fullName evidence="3">Uncharacterized protein</fullName>
    </submittedName>
</protein>
<feature type="compositionally biased region" description="Low complexity" evidence="1">
    <location>
        <begin position="327"/>
        <end position="340"/>
    </location>
</feature>